<feature type="transmembrane region" description="Helical" evidence="5">
    <location>
        <begin position="449"/>
        <end position="469"/>
    </location>
</feature>
<keyword evidence="2 5" id="KW-0812">Transmembrane</keyword>
<feature type="transmembrane region" description="Helical" evidence="5">
    <location>
        <begin position="419"/>
        <end position="443"/>
    </location>
</feature>
<dbReference type="InterPro" id="IPR011701">
    <property type="entry name" value="MFS"/>
</dbReference>
<dbReference type="InterPro" id="IPR020846">
    <property type="entry name" value="MFS_dom"/>
</dbReference>
<dbReference type="InterPro" id="IPR036259">
    <property type="entry name" value="MFS_trans_sf"/>
</dbReference>
<protein>
    <recommendedName>
        <fullName evidence="6">Major facilitator superfamily (MFS) profile domain-containing protein</fullName>
    </recommendedName>
</protein>
<dbReference type="PANTHER" id="PTHR23502:SF5">
    <property type="entry name" value="QUINIDINE RESISTANCE PROTEIN 3"/>
    <property type="match status" value="1"/>
</dbReference>
<proteinExistence type="predicted"/>
<dbReference type="PANTHER" id="PTHR23502">
    <property type="entry name" value="MAJOR FACILITATOR SUPERFAMILY"/>
    <property type="match status" value="1"/>
</dbReference>
<evidence type="ECO:0000256" key="3">
    <source>
        <dbReference type="ARBA" id="ARBA00022989"/>
    </source>
</evidence>
<comment type="subcellular location">
    <subcellularLocation>
        <location evidence="1">Membrane</location>
        <topology evidence="1">Multi-pass membrane protein</topology>
    </subcellularLocation>
</comment>
<dbReference type="STRING" id="1157962.A0A250WVW4"/>
<name>A0A250WVW4_9CHLO</name>
<dbReference type="OrthoDB" id="2441642at2759"/>
<dbReference type="EMBL" id="BEGY01000010">
    <property type="protein sequence ID" value="GAX74968.1"/>
    <property type="molecule type" value="Genomic_DNA"/>
</dbReference>
<feature type="transmembrane region" description="Helical" evidence="5">
    <location>
        <begin position="274"/>
        <end position="295"/>
    </location>
</feature>
<evidence type="ECO:0000313" key="8">
    <source>
        <dbReference type="Proteomes" id="UP000232323"/>
    </source>
</evidence>
<feature type="transmembrane region" description="Helical" evidence="5">
    <location>
        <begin position="353"/>
        <end position="374"/>
    </location>
</feature>
<feature type="domain" description="Major facilitator superfamily (MFS) profile" evidence="6">
    <location>
        <begin position="53"/>
        <end position="471"/>
    </location>
</feature>
<evidence type="ECO:0000313" key="7">
    <source>
        <dbReference type="EMBL" id="GAX74968.1"/>
    </source>
</evidence>
<accession>A0A250WVW4</accession>
<dbReference type="SUPFAM" id="SSF103473">
    <property type="entry name" value="MFS general substrate transporter"/>
    <property type="match status" value="1"/>
</dbReference>
<comment type="caution">
    <text evidence="7">The sequence shown here is derived from an EMBL/GenBank/DDBJ whole genome shotgun (WGS) entry which is preliminary data.</text>
</comment>
<dbReference type="GO" id="GO:0005886">
    <property type="term" value="C:plasma membrane"/>
    <property type="evidence" value="ECO:0007669"/>
    <property type="project" value="TreeGrafter"/>
</dbReference>
<feature type="transmembrane region" description="Helical" evidence="5">
    <location>
        <begin position="181"/>
        <end position="199"/>
    </location>
</feature>
<feature type="transmembrane region" description="Helical" evidence="5">
    <location>
        <begin position="86"/>
        <end position="107"/>
    </location>
</feature>
<dbReference type="Pfam" id="PF07690">
    <property type="entry name" value="MFS_1"/>
    <property type="match status" value="1"/>
</dbReference>
<gene>
    <name evidence="7" type="ORF">CEUSTIGMA_g2414.t1</name>
</gene>
<evidence type="ECO:0000256" key="1">
    <source>
        <dbReference type="ARBA" id="ARBA00004141"/>
    </source>
</evidence>
<dbReference type="GO" id="GO:0022857">
    <property type="term" value="F:transmembrane transporter activity"/>
    <property type="evidence" value="ECO:0007669"/>
    <property type="project" value="InterPro"/>
</dbReference>
<evidence type="ECO:0000256" key="2">
    <source>
        <dbReference type="ARBA" id="ARBA00022692"/>
    </source>
</evidence>
<keyword evidence="3 5" id="KW-1133">Transmembrane helix</keyword>
<dbReference type="PROSITE" id="PS50850">
    <property type="entry name" value="MFS"/>
    <property type="match status" value="1"/>
</dbReference>
<sequence length="496" mass="52750">MSSAPHGSQQFPLDTNSDLEVDIELPNCQTPSKNKDALLRFHDHWTSRQRYCVLIIASMAVIMVPLVDTIYLPALKEVEDDLNAPQSLVALSVSINLLLGGFSSLLWGPSSDKFGRRVIYVVATVSLIATTVVCIFAPTIGILVAFRALQGIAVAAFVSLGGGSVADVFPPEQLGTANGYLMVPLLLGPIIGPLLGGGLSQAYGWRSTMICLAVFSGAILFPVIVFFLPETQSFKALQRLKASDPDLASRLEGAELIESSPPVFNPPWVPLRYVFEWAIFPHALVALITFGSLFASLTEFPIVLAASPYSLSTGIIGVCYLPQGVGSLIASPLFGWLSDYAAAQHPSEPEARLMYSTLSTLLIMPPSLLLYGWALDFKTNLAACLIGQFFIGAGCASYLPGIFGYLTAIKQSSAGAASAAVQTSMFSSAGVLIIVSSVAVNAIGMGPFFTILAGLQAVFSLAAFVLIILQRRKKRPAIIISLEEEAQTGQVQPSSL</sequence>
<dbReference type="Proteomes" id="UP000232323">
    <property type="component" value="Unassembled WGS sequence"/>
</dbReference>
<feature type="transmembrane region" description="Helical" evidence="5">
    <location>
        <begin position="205"/>
        <end position="228"/>
    </location>
</feature>
<evidence type="ECO:0000256" key="5">
    <source>
        <dbReference type="SAM" id="Phobius"/>
    </source>
</evidence>
<organism evidence="7 8">
    <name type="scientific">Chlamydomonas eustigma</name>
    <dbReference type="NCBI Taxonomy" id="1157962"/>
    <lineage>
        <taxon>Eukaryota</taxon>
        <taxon>Viridiplantae</taxon>
        <taxon>Chlorophyta</taxon>
        <taxon>core chlorophytes</taxon>
        <taxon>Chlorophyceae</taxon>
        <taxon>CS clade</taxon>
        <taxon>Chlamydomonadales</taxon>
        <taxon>Chlamydomonadaceae</taxon>
        <taxon>Chlamydomonas</taxon>
    </lineage>
</organism>
<evidence type="ECO:0000256" key="4">
    <source>
        <dbReference type="ARBA" id="ARBA00023136"/>
    </source>
</evidence>
<keyword evidence="4 5" id="KW-0472">Membrane</keyword>
<evidence type="ECO:0000259" key="6">
    <source>
        <dbReference type="PROSITE" id="PS50850"/>
    </source>
</evidence>
<feature type="transmembrane region" description="Helical" evidence="5">
    <location>
        <begin position="51"/>
        <end position="74"/>
    </location>
</feature>
<keyword evidence="8" id="KW-1185">Reference proteome</keyword>
<reference evidence="7 8" key="1">
    <citation type="submission" date="2017-08" db="EMBL/GenBank/DDBJ databases">
        <title>Acidophilic green algal genome provides insights into adaptation to an acidic environment.</title>
        <authorList>
            <person name="Hirooka S."/>
            <person name="Hirose Y."/>
            <person name="Kanesaki Y."/>
            <person name="Higuchi S."/>
            <person name="Fujiwara T."/>
            <person name="Onuma R."/>
            <person name="Era A."/>
            <person name="Ohbayashi R."/>
            <person name="Uzuka A."/>
            <person name="Nozaki H."/>
            <person name="Yoshikawa H."/>
            <person name="Miyagishima S.Y."/>
        </authorList>
    </citation>
    <scope>NUCLEOTIDE SEQUENCE [LARGE SCALE GENOMIC DNA]</scope>
    <source>
        <strain evidence="7 8">NIES-2499</strain>
    </source>
</reference>
<feature type="transmembrane region" description="Helical" evidence="5">
    <location>
        <begin position="315"/>
        <end position="341"/>
    </location>
</feature>
<feature type="transmembrane region" description="Helical" evidence="5">
    <location>
        <begin position="152"/>
        <end position="169"/>
    </location>
</feature>
<feature type="transmembrane region" description="Helical" evidence="5">
    <location>
        <begin position="119"/>
        <end position="146"/>
    </location>
</feature>
<dbReference type="AlphaFoldDB" id="A0A250WVW4"/>
<dbReference type="Gene3D" id="1.20.1720.10">
    <property type="entry name" value="Multidrug resistance protein D"/>
    <property type="match status" value="1"/>
</dbReference>
<feature type="transmembrane region" description="Helical" evidence="5">
    <location>
        <begin position="380"/>
        <end position="407"/>
    </location>
</feature>